<dbReference type="PANTHER" id="PTHR12868">
    <property type="entry name" value="NADH-UBIQUINONE OXIDOREDUCTASE B22 SUBUNIT"/>
    <property type="match status" value="1"/>
</dbReference>
<dbReference type="AlphaFoldDB" id="A0AAV6VEK3"/>
<comment type="function">
    <text evidence="1">Accessory subunit of the mitochondrial membrane respiratory chain NADH dehydrogenase (Complex I), that is believed to be not involved in catalysis. Complex I functions in the transfer of electrons from NADH to the respiratory chain. The immediate electron acceptor for the enzyme is believed to be ubiquinone.</text>
</comment>
<keyword evidence="10" id="KW-0249">Electron transport</keyword>
<evidence type="ECO:0000256" key="9">
    <source>
        <dbReference type="ARBA" id="ARBA00022792"/>
    </source>
</evidence>
<keyword evidence="13" id="KW-0472">Membrane</keyword>
<comment type="caution">
    <text evidence="17">The sequence shown here is derived from an EMBL/GenBank/DDBJ whole genome shotgun (WGS) entry which is preliminary data.</text>
</comment>
<sequence length="148" mass="18178">MCMSLLPKHLHTTLRTHSQKVCSLYKRAVRNEWSCYDSPWEYRYHARLIRARFDEHKDIKDLRKAKALLMAGENELEKNMHYQPRQFSYSPGGINYGRTVSVPDWVMDYWHPLEKARYPEYFARREQRKQEYIERWEKKYGKPQHDDH</sequence>
<evidence type="ECO:0000259" key="16">
    <source>
        <dbReference type="Pfam" id="PF05347"/>
    </source>
</evidence>
<evidence type="ECO:0000256" key="13">
    <source>
        <dbReference type="ARBA" id="ARBA00023136"/>
    </source>
</evidence>
<keyword evidence="9" id="KW-0999">Mitochondrion inner membrane</keyword>
<keyword evidence="8" id="KW-0679">Respiratory chain</keyword>
<name>A0AAV6VEK3_9ARAC</name>
<dbReference type="GO" id="GO:0006120">
    <property type="term" value="P:mitochondrial electron transport, NADH to ubiquinone"/>
    <property type="evidence" value="ECO:0007669"/>
    <property type="project" value="InterPro"/>
</dbReference>
<evidence type="ECO:0000256" key="4">
    <source>
        <dbReference type="ARBA" id="ARBA00011790"/>
    </source>
</evidence>
<dbReference type="PANTHER" id="PTHR12868:SF0">
    <property type="entry name" value="NADH DEHYDROGENASE [UBIQUINONE] 1 BETA SUBCOMPLEX SUBUNIT 9"/>
    <property type="match status" value="1"/>
</dbReference>
<keyword evidence="6" id="KW-0813">Transport</keyword>
<evidence type="ECO:0000256" key="15">
    <source>
        <dbReference type="ARBA" id="ARBA00032528"/>
    </source>
</evidence>
<keyword evidence="7" id="KW-0597">Phosphoprotein</keyword>
<dbReference type="CDD" id="cd20263">
    <property type="entry name" value="Complex1_LYR_NDUFB9_LYRM3"/>
    <property type="match status" value="1"/>
</dbReference>
<dbReference type="Pfam" id="PF05347">
    <property type="entry name" value="Complex1_LYR"/>
    <property type="match status" value="1"/>
</dbReference>
<dbReference type="Proteomes" id="UP000827092">
    <property type="component" value="Unassembled WGS sequence"/>
</dbReference>
<gene>
    <name evidence="17" type="ORF">JTE90_008186</name>
</gene>
<proteinExistence type="inferred from homology"/>
<comment type="subcellular location">
    <subcellularLocation>
        <location evidence="2">Mitochondrion inner membrane</location>
        <topology evidence="2">Peripheral membrane protein</topology>
        <orientation evidence="2">Matrix side</orientation>
    </subcellularLocation>
</comment>
<dbReference type="InterPro" id="IPR008011">
    <property type="entry name" value="Complex1_LYR_dom"/>
</dbReference>
<evidence type="ECO:0000256" key="11">
    <source>
        <dbReference type="ARBA" id="ARBA00022990"/>
    </source>
</evidence>
<evidence type="ECO:0000256" key="1">
    <source>
        <dbReference type="ARBA" id="ARBA00002920"/>
    </source>
</evidence>
<evidence type="ECO:0000256" key="14">
    <source>
        <dbReference type="ARBA" id="ARBA00030192"/>
    </source>
</evidence>
<evidence type="ECO:0000313" key="18">
    <source>
        <dbReference type="Proteomes" id="UP000827092"/>
    </source>
</evidence>
<evidence type="ECO:0000256" key="6">
    <source>
        <dbReference type="ARBA" id="ARBA00022448"/>
    </source>
</evidence>
<feature type="domain" description="Complex 1 LYR protein" evidence="16">
    <location>
        <begin position="19"/>
        <end position="77"/>
    </location>
</feature>
<comment type="similarity">
    <text evidence="3">Belongs to the complex I LYR family.</text>
</comment>
<evidence type="ECO:0000256" key="8">
    <source>
        <dbReference type="ARBA" id="ARBA00022660"/>
    </source>
</evidence>
<evidence type="ECO:0000256" key="7">
    <source>
        <dbReference type="ARBA" id="ARBA00022553"/>
    </source>
</evidence>
<organism evidence="17 18">
    <name type="scientific">Oedothorax gibbosus</name>
    <dbReference type="NCBI Taxonomy" id="931172"/>
    <lineage>
        <taxon>Eukaryota</taxon>
        <taxon>Metazoa</taxon>
        <taxon>Ecdysozoa</taxon>
        <taxon>Arthropoda</taxon>
        <taxon>Chelicerata</taxon>
        <taxon>Arachnida</taxon>
        <taxon>Araneae</taxon>
        <taxon>Araneomorphae</taxon>
        <taxon>Entelegynae</taxon>
        <taxon>Araneoidea</taxon>
        <taxon>Linyphiidae</taxon>
        <taxon>Erigoninae</taxon>
        <taxon>Oedothorax</taxon>
    </lineage>
</organism>
<dbReference type="EMBL" id="JAFNEN010000095">
    <property type="protein sequence ID" value="KAG8195014.1"/>
    <property type="molecule type" value="Genomic_DNA"/>
</dbReference>
<dbReference type="InterPro" id="IPR033034">
    <property type="entry name" value="NDUFB9"/>
</dbReference>
<evidence type="ECO:0000256" key="3">
    <source>
        <dbReference type="ARBA" id="ARBA00009508"/>
    </source>
</evidence>
<evidence type="ECO:0000256" key="10">
    <source>
        <dbReference type="ARBA" id="ARBA00022982"/>
    </source>
</evidence>
<protein>
    <recommendedName>
        <fullName evidence="5">NADH dehydrogenase [ubiquinone] 1 beta subcomplex subunit 9</fullName>
    </recommendedName>
    <alternativeName>
        <fullName evidence="14">Complex I-B22</fullName>
    </alternativeName>
    <alternativeName>
        <fullName evidence="15">NADH-ubiquinone oxidoreductase B22 subunit</fullName>
    </alternativeName>
</protein>
<reference evidence="17 18" key="1">
    <citation type="journal article" date="2022" name="Nat. Ecol. Evol.">
        <title>A masculinizing supergene underlies an exaggerated male reproductive morph in a spider.</title>
        <authorList>
            <person name="Hendrickx F."/>
            <person name="De Corte Z."/>
            <person name="Sonet G."/>
            <person name="Van Belleghem S.M."/>
            <person name="Kostlbacher S."/>
            <person name="Vangestel C."/>
        </authorList>
    </citation>
    <scope>NUCLEOTIDE SEQUENCE [LARGE SCALE GENOMIC DNA]</scope>
    <source>
        <strain evidence="17">W744_W776</strain>
    </source>
</reference>
<dbReference type="GO" id="GO:0005743">
    <property type="term" value="C:mitochondrial inner membrane"/>
    <property type="evidence" value="ECO:0007669"/>
    <property type="project" value="UniProtKB-SubCell"/>
</dbReference>
<keyword evidence="18" id="KW-1185">Reference proteome</keyword>
<evidence type="ECO:0000256" key="12">
    <source>
        <dbReference type="ARBA" id="ARBA00023128"/>
    </source>
</evidence>
<keyword evidence="12" id="KW-0496">Mitochondrion</keyword>
<comment type="subunit">
    <text evidence="4">Mammalian complex I is composed of 45 different subunits.</text>
</comment>
<evidence type="ECO:0000256" key="5">
    <source>
        <dbReference type="ARBA" id="ARBA00018684"/>
    </source>
</evidence>
<evidence type="ECO:0000256" key="2">
    <source>
        <dbReference type="ARBA" id="ARBA00004443"/>
    </source>
</evidence>
<accession>A0AAV6VEK3</accession>
<evidence type="ECO:0000313" key="17">
    <source>
        <dbReference type="EMBL" id="KAG8195014.1"/>
    </source>
</evidence>
<keyword evidence="11" id="KW-0007">Acetylation</keyword>
<dbReference type="InterPro" id="IPR045292">
    <property type="entry name" value="Complex1_LYR_NDUFB9_LYRM3"/>
</dbReference>